<dbReference type="PROSITE" id="PS50089">
    <property type="entry name" value="ZF_RING_2"/>
    <property type="match status" value="1"/>
</dbReference>
<keyword evidence="3" id="KW-0862">Zinc</keyword>
<dbReference type="PANTHER" id="PTHR46519:SF2">
    <property type="entry name" value="RING_U-BOX SUPERFAMILY PROTEIN"/>
    <property type="match status" value="1"/>
</dbReference>
<dbReference type="Proteomes" id="UP000838412">
    <property type="component" value="Chromosome 3"/>
</dbReference>
<organism evidence="7 8">
    <name type="scientific">Branchiostoma lanceolatum</name>
    <name type="common">Common lancelet</name>
    <name type="synonym">Amphioxus lanceolatum</name>
    <dbReference type="NCBI Taxonomy" id="7740"/>
    <lineage>
        <taxon>Eukaryota</taxon>
        <taxon>Metazoa</taxon>
        <taxon>Chordata</taxon>
        <taxon>Cephalochordata</taxon>
        <taxon>Leptocardii</taxon>
        <taxon>Amphioxiformes</taxon>
        <taxon>Branchiostomatidae</taxon>
        <taxon>Branchiostoma</taxon>
    </lineage>
</organism>
<evidence type="ECO:0000256" key="5">
    <source>
        <dbReference type="SAM" id="MobiDB-lite"/>
    </source>
</evidence>
<proteinExistence type="predicted"/>
<dbReference type="InterPro" id="IPR013083">
    <property type="entry name" value="Znf_RING/FYVE/PHD"/>
</dbReference>
<sequence>MATARERSSSSESLEEPSPLPGDGLGKGEAEGPVDSFLLRQQRERMFELRRISHGDRPVSGHGICEKLDAFFRNHVGADSTELSEEDGQSRPTGSQRRTEERRPEAVRLEVRGLFDQHRVSGVLQSDLFRRELENVVRGGLSRFHRSVPPPPLPPPSPQVLTMLSCYPQTSTMRVPPPLMLMRQEVYPASRPGAPLMSPFTPGCGRSLPLPLLPLIWAWVLLRRAMVLSHHRPLTRQHSTHSHGSSNSKHQDNRDSRAHGNSNKAHGNNSKAHGNSSRAHGNSSRAHGNSSKAHGNSSKAHGNSSKAHGNSSKAHGNSSRAHGNSSRAHGNNSKARGNSSRAHGNNSKAHGNSGKAHGNNSNRHKEVIGSNPGCSNGRLSYGNNKQAQRENIVSDISELLQRQLVSSSLDGGFRGVLELMVARRVNETGTDGERVQESIQNIPRSRPHRRNDFSHLGISAQPQGAEADGIGAAGIQGPEMQSLRAQVEELKNMVRVSFDLQLDLQRAIRQEVAAAMATHTGSNTQDVPVTRAVREGHCLICLDQMVDSVLYQCGHMCVCNGCGLNLKSQGHNCPVCRAPIRDVIRAYRCNQD</sequence>
<dbReference type="SUPFAM" id="SSF101967">
    <property type="entry name" value="Adhesin YadA, collagen-binding domain"/>
    <property type="match status" value="1"/>
</dbReference>
<feature type="domain" description="RING-type" evidence="6">
    <location>
        <begin position="538"/>
        <end position="577"/>
    </location>
</feature>
<keyword evidence="8" id="KW-1185">Reference proteome</keyword>
<dbReference type="CDD" id="cd16647">
    <property type="entry name" value="mRING-HC-C3HC5_NEU1"/>
    <property type="match status" value="1"/>
</dbReference>
<evidence type="ECO:0000256" key="1">
    <source>
        <dbReference type="ARBA" id="ARBA00022723"/>
    </source>
</evidence>
<dbReference type="Pfam" id="PF13920">
    <property type="entry name" value="zf-C3HC4_3"/>
    <property type="match status" value="1"/>
</dbReference>
<evidence type="ECO:0000259" key="6">
    <source>
        <dbReference type="PROSITE" id="PS50089"/>
    </source>
</evidence>
<dbReference type="SUPFAM" id="SSF57850">
    <property type="entry name" value="RING/U-box"/>
    <property type="match status" value="1"/>
</dbReference>
<evidence type="ECO:0000313" key="8">
    <source>
        <dbReference type="Proteomes" id="UP000838412"/>
    </source>
</evidence>
<name>A0A8J9ZPT9_BRALA</name>
<dbReference type="CDD" id="cd12820">
    <property type="entry name" value="LbR_YadA-like"/>
    <property type="match status" value="1"/>
</dbReference>
<dbReference type="EMBL" id="OV696688">
    <property type="protein sequence ID" value="CAH1257932.1"/>
    <property type="molecule type" value="Genomic_DNA"/>
</dbReference>
<accession>A0A8J9ZPT9</accession>
<dbReference type="Gene3D" id="3.30.40.10">
    <property type="entry name" value="Zinc/RING finger domain, C3HC4 (zinc finger)"/>
    <property type="match status" value="1"/>
</dbReference>
<feature type="region of interest" description="Disordered" evidence="5">
    <location>
        <begin position="1"/>
        <end position="37"/>
    </location>
</feature>
<dbReference type="OrthoDB" id="6078042at2759"/>
<reference evidence="7" key="1">
    <citation type="submission" date="2022-01" db="EMBL/GenBank/DDBJ databases">
        <authorList>
            <person name="Braso-Vives M."/>
        </authorList>
    </citation>
    <scope>NUCLEOTIDE SEQUENCE</scope>
</reference>
<dbReference type="Gene3D" id="2.150.10.10">
    <property type="entry name" value="Serralysin-like metalloprotease, C-terminal"/>
    <property type="match status" value="1"/>
</dbReference>
<keyword evidence="1" id="KW-0479">Metal-binding</keyword>
<evidence type="ECO:0000256" key="2">
    <source>
        <dbReference type="ARBA" id="ARBA00022771"/>
    </source>
</evidence>
<feature type="region of interest" description="Disordered" evidence="5">
    <location>
        <begin position="233"/>
        <end position="382"/>
    </location>
</feature>
<dbReference type="PANTHER" id="PTHR46519">
    <property type="entry name" value="RING/U-BOX SUPERFAMILY PROTEIN"/>
    <property type="match status" value="1"/>
</dbReference>
<dbReference type="GO" id="GO:0008270">
    <property type="term" value="F:zinc ion binding"/>
    <property type="evidence" value="ECO:0007669"/>
    <property type="project" value="UniProtKB-KW"/>
</dbReference>
<feature type="compositionally biased region" description="Basic and acidic residues" evidence="5">
    <location>
        <begin position="249"/>
        <end position="258"/>
    </location>
</feature>
<evidence type="ECO:0000313" key="7">
    <source>
        <dbReference type="EMBL" id="CAH1257932.1"/>
    </source>
</evidence>
<protein>
    <submittedName>
        <fullName evidence="7">NEURL1B protein</fullName>
    </submittedName>
</protein>
<evidence type="ECO:0000256" key="3">
    <source>
        <dbReference type="ARBA" id="ARBA00022833"/>
    </source>
</evidence>
<dbReference type="InterPro" id="IPR001841">
    <property type="entry name" value="Znf_RING"/>
</dbReference>
<feature type="compositionally biased region" description="Polar residues" evidence="5">
    <location>
        <begin position="372"/>
        <end position="382"/>
    </location>
</feature>
<gene>
    <name evidence="7" type="primary">NEURL1B</name>
    <name evidence="7" type="ORF">BLAG_LOCUS15674</name>
</gene>
<feature type="region of interest" description="Disordered" evidence="5">
    <location>
        <begin position="79"/>
        <end position="105"/>
    </location>
</feature>
<evidence type="ECO:0000256" key="4">
    <source>
        <dbReference type="PROSITE-ProRule" id="PRU00175"/>
    </source>
</evidence>
<dbReference type="AlphaFoldDB" id="A0A8J9ZPT9"/>
<keyword evidence="2 4" id="KW-0863">Zinc-finger</keyword>
<dbReference type="InterPro" id="IPR011049">
    <property type="entry name" value="Serralysin-like_metalloprot_C"/>
</dbReference>
<feature type="compositionally biased region" description="Polar residues" evidence="5">
    <location>
        <begin position="259"/>
        <end position="350"/>
    </location>
</feature>